<evidence type="ECO:0000256" key="1">
    <source>
        <dbReference type="ARBA" id="ARBA00022722"/>
    </source>
</evidence>
<dbReference type="InterPro" id="IPR019858">
    <property type="entry name" value="CRISPR-assoc_Cas1_HMARI/TNEAP"/>
</dbReference>
<dbReference type="InterPro" id="IPR042206">
    <property type="entry name" value="CRISPR-assoc_Cas1_C"/>
</dbReference>
<dbReference type="GO" id="GO:0016787">
    <property type="term" value="F:hydrolase activity"/>
    <property type="evidence" value="ECO:0007669"/>
    <property type="project" value="UniProtKB-KW"/>
</dbReference>
<sequence>MESYYIFSNGKLMRKDNNICFDEKFLKIEMTNDIYLFGEVDLNSKCLNFLGQNKVSIHFFNYYGFYTGSFFPKETNVSGKLLVKQVNYFQNEIQRVEIAKEIIKSACSNIFRNMRYYNGRGKDLNYEMEIIKNFQLQIDNLKTVSEIMGIEGNIRKVYYSAWNKLINQEINFEKRVKRPPDNMINTLISFINSLMYTTCLGEIYKTQLNPTISYLHSPGDRRFSLCLDISEIFKPLVVDRMIFSLLNKKIITEDDFETKSNFCYLKEKGKKKILVEYENRLKRTITHKDLGREVTYKYLIRLECYKLIKHLLGDKKYCGFKMWW</sequence>
<evidence type="ECO:0000256" key="7">
    <source>
        <dbReference type="ARBA" id="ARBA00023125"/>
    </source>
</evidence>
<dbReference type="Proteomes" id="UP000515913">
    <property type="component" value="Chromosome"/>
</dbReference>
<dbReference type="GO" id="GO:0046872">
    <property type="term" value="F:metal ion binding"/>
    <property type="evidence" value="ECO:0007669"/>
    <property type="project" value="UniProtKB-UniRule"/>
</dbReference>
<dbReference type="AlphaFoldDB" id="A0A7G9GWD2"/>
<dbReference type="KEGG" id="fho:H9Q81_09405"/>
<proteinExistence type="inferred from homology"/>
<dbReference type="HAMAP" id="MF_01470">
    <property type="entry name" value="Cas1"/>
    <property type="match status" value="1"/>
</dbReference>
<evidence type="ECO:0000313" key="11">
    <source>
        <dbReference type="Proteomes" id="UP000515913"/>
    </source>
</evidence>
<dbReference type="GO" id="GO:0003677">
    <property type="term" value="F:DNA binding"/>
    <property type="evidence" value="ECO:0007669"/>
    <property type="project" value="UniProtKB-KW"/>
</dbReference>
<dbReference type="EMBL" id="CP060637">
    <property type="protein sequence ID" value="QNM15114.1"/>
    <property type="molecule type" value="Genomic_DNA"/>
</dbReference>
<accession>A0A7G9GWD2</accession>
<evidence type="ECO:0000256" key="8">
    <source>
        <dbReference type="ARBA" id="ARBA00023211"/>
    </source>
</evidence>
<dbReference type="Gene3D" id="3.100.10.20">
    <property type="entry name" value="CRISPR-associated endonuclease Cas1, N-terminal domain"/>
    <property type="match status" value="1"/>
</dbReference>
<dbReference type="InterPro" id="IPR002729">
    <property type="entry name" value="CRISPR-assoc_Cas1"/>
</dbReference>
<comment type="similarity">
    <text evidence="9">Belongs to the CRISPR-associated endonuclease Cas1 family.</text>
</comment>
<keyword evidence="6 9" id="KW-0051">Antiviral defense</keyword>
<name>A0A7G9GWD2_9FUSO</name>
<evidence type="ECO:0000313" key="10">
    <source>
        <dbReference type="EMBL" id="QNM15114.1"/>
    </source>
</evidence>
<feature type="binding site" evidence="9">
    <location>
        <position position="231"/>
    </location>
    <ligand>
        <name>Mn(2+)</name>
        <dbReference type="ChEBI" id="CHEBI:29035"/>
    </ligand>
</feature>
<comment type="function">
    <text evidence="9">CRISPR (clustered regularly interspaced short palindromic repeat), is an adaptive immune system that provides protection against mobile genetic elements (viruses, transposable elements and conjugative plasmids). CRISPR clusters contain spacers, sequences complementary to antecedent mobile elements, and target invading nucleic acids. CRISPR clusters are transcribed and processed into CRISPR RNA (crRNA). Acts as a dsDNA endonuclease. Involved in the integration of spacer DNA into the CRISPR cassette.</text>
</comment>
<keyword evidence="7 9" id="KW-0238">DNA-binding</keyword>
<comment type="cofactor">
    <cofactor evidence="9">
        <name>Mg(2+)</name>
        <dbReference type="ChEBI" id="CHEBI:18420"/>
    </cofactor>
    <cofactor evidence="9">
        <name>Mn(2+)</name>
        <dbReference type="ChEBI" id="CHEBI:29035"/>
    </cofactor>
</comment>
<evidence type="ECO:0000256" key="5">
    <source>
        <dbReference type="ARBA" id="ARBA00022842"/>
    </source>
</evidence>
<evidence type="ECO:0000256" key="3">
    <source>
        <dbReference type="ARBA" id="ARBA00022759"/>
    </source>
</evidence>
<keyword evidence="11" id="KW-1185">Reference proteome</keyword>
<evidence type="ECO:0000256" key="2">
    <source>
        <dbReference type="ARBA" id="ARBA00022723"/>
    </source>
</evidence>
<dbReference type="EC" id="3.1.-.-" evidence="9"/>
<comment type="subunit">
    <text evidence="9">Homodimer, forms a heterotetramer with a Cas2 homodimer.</text>
</comment>
<dbReference type="GO" id="GO:0004520">
    <property type="term" value="F:DNA endonuclease activity"/>
    <property type="evidence" value="ECO:0007669"/>
    <property type="project" value="InterPro"/>
</dbReference>
<keyword evidence="5 9" id="KW-0460">Magnesium</keyword>
<dbReference type="PANTHER" id="PTHR43219">
    <property type="entry name" value="CRISPR-ASSOCIATED ENDONUCLEASE CAS1"/>
    <property type="match status" value="1"/>
</dbReference>
<protein>
    <recommendedName>
        <fullName evidence="9">CRISPR-associated endonuclease Cas1</fullName>
        <ecNumber evidence="9">3.1.-.-</ecNumber>
    </recommendedName>
</protein>
<dbReference type="Pfam" id="PF01867">
    <property type="entry name" value="Cas_Cas1"/>
    <property type="match status" value="1"/>
</dbReference>
<dbReference type="CDD" id="cd09722">
    <property type="entry name" value="Cas1_I-B"/>
    <property type="match status" value="1"/>
</dbReference>
<organism evidence="10 11">
    <name type="scientific">Fusobacterium hominis</name>
    <dbReference type="NCBI Taxonomy" id="2764326"/>
    <lineage>
        <taxon>Bacteria</taxon>
        <taxon>Fusobacteriati</taxon>
        <taxon>Fusobacteriota</taxon>
        <taxon>Fusobacteriia</taxon>
        <taxon>Fusobacteriales</taxon>
        <taxon>Fusobacteriaceae</taxon>
        <taxon>Fusobacterium</taxon>
    </lineage>
</organism>
<evidence type="ECO:0000256" key="6">
    <source>
        <dbReference type="ARBA" id="ARBA00023118"/>
    </source>
</evidence>
<dbReference type="InterPro" id="IPR042211">
    <property type="entry name" value="CRISPR-assoc_Cas1_N"/>
</dbReference>
<dbReference type="GO" id="GO:0051607">
    <property type="term" value="P:defense response to virus"/>
    <property type="evidence" value="ECO:0007669"/>
    <property type="project" value="UniProtKB-UniRule"/>
</dbReference>
<feature type="binding site" evidence="9">
    <location>
        <position position="151"/>
    </location>
    <ligand>
        <name>Mn(2+)</name>
        <dbReference type="ChEBI" id="CHEBI:29035"/>
    </ligand>
</feature>
<keyword evidence="1 9" id="KW-0540">Nuclease</keyword>
<reference evidence="10 11" key="1">
    <citation type="submission" date="2020-08" db="EMBL/GenBank/DDBJ databases">
        <authorList>
            <person name="Liu C."/>
            <person name="Sun Q."/>
        </authorList>
    </citation>
    <scope>NUCLEOTIDE SEQUENCE [LARGE SCALE GENOMIC DNA]</scope>
    <source>
        <strain evidence="10 11">NSJ-57</strain>
    </source>
</reference>
<dbReference type="NCBIfam" id="TIGR00287">
    <property type="entry name" value="cas1"/>
    <property type="match status" value="1"/>
</dbReference>
<dbReference type="GO" id="GO:0043571">
    <property type="term" value="P:maintenance of CRISPR repeat elements"/>
    <property type="evidence" value="ECO:0007669"/>
    <property type="project" value="UniProtKB-UniRule"/>
</dbReference>
<feature type="binding site" evidence="9">
    <location>
        <position position="216"/>
    </location>
    <ligand>
        <name>Mn(2+)</name>
        <dbReference type="ChEBI" id="CHEBI:29035"/>
    </ligand>
</feature>
<gene>
    <name evidence="10" type="primary">cas1b</name>
    <name evidence="9" type="synonym">cas1</name>
    <name evidence="10" type="ORF">H9Q81_09405</name>
</gene>
<dbReference type="NCBIfam" id="TIGR03641">
    <property type="entry name" value="cas1_HMARI"/>
    <property type="match status" value="1"/>
</dbReference>
<dbReference type="RefSeq" id="WP_187422845.1">
    <property type="nucleotide sequence ID" value="NZ_CP060637.1"/>
</dbReference>
<keyword evidence="3 9" id="KW-0255">Endonuclease</keyword>
<keyword evidence="8 9" id="KW-0464">Manganese</keyword>
<keyword evidence="2 9" id="KW-0479">Metal-binding</keyword>
<keyword evidence="4 9" id="KW-0378">Hydrolase</keyword>
<evidence type="ECO:0000256" key="9">
    <source>
        <dbReference type="HAMAP-Rule" id="MF_01470"/>
    </source>
</evidence>
<dbReference type="PANTHER" id="PTHR43219:SF1">
    <property type="entry name" value="CRISPR-ASSOCIATED ENDONUCLEASE CAS1"/>
    <property type="match status" value="1"/>
</dbReference>
<evidence type="ECO:0000256" key="4">
    <source>
        <dbReference type="ARBA" id="ARBA00022801"/>
    </source>
</evidence>
<dbReference type="Gene3D" id="1.20.120.920">
    <property type="entry name" value="CRISPR-associated endonuclease Cas1, C-terminal domain"/>
    <property type="match status" value="1"/>
</dbReference>